<dbReference type="GeneID" id="73468803"/>
<dbReference type="PANTHER" id="PTHR28037">
    <property type="entry name" value="ALCOHOL O-ACETYLTRANSFERASE 1-RELATED"/>
    <property type="match status" value="1"/>
</dbReference>
<dbReference type="Pfam" id="PF07247">
    <property type="entry name" value="AATase"/>
    <property type="match status" value="1"/>
</dbReference>
<dbReference type="AlphaFoldDB" id="A0A8J5QGX2"/>
<reference evidence="1 2" key="1">
    <citation type="journal article" date="2021" name="DNA Res.">
        <title>Genome analysis of Candida subhashii reveals its hybrid nature and dual mitochondrial genome conformations.</title>
        <authorList>
            <person name="Mixao V."/>
            <person name="Hegedusova E."/>
            <person name="Saus E."/>
            <person name="Pryszcz L.P."/>
            <person name="Cillingova A."/>
            <person name="Nosek J."/>
            <person name="Gabaldon T."/>
        </authorList>
    </citation>
    <scope>NUCLEOTIDE SEQUENCE [LARGE SCALE GENOMIC DNA]</scope>
    <source>
        <strain evidence="1 2">CBS 10753</strain>
    </source>
</reference>
<dbReference type="PANTHER" id="PTHR28037:SF1">
    <property type="entry name" value="ALCOHOL O-ACETYLTRANSFERASE 1-RELATED"/>
    <property type="match status" value="1"/>
</dbReference>
<dbReference type="InterPro" id="IPR010828">
    <property type="entry name" value="Atf2/Sli1-like"/>
</dbReference>
<gene>
    <name evidence="1" type="ORF">J8A68_002002</name>
</gene>
<accession>A0A8J5QGX2</accession>
<dbReference type="GO" id="GO:0008080">
    <property type="term" value="F:N-acetyltransferase activity"/>
    <property type="evidence" value="ECO:0007669"/>
    <property type="project" value="TreeGrafter"/>
</dbReference>
<evidence type="ECO:0000313" key="1">
    <source>
        <dbReference type="EMBL" id="KAG7664446.1"/>
    </source>
</evidence>
<name>A0A8J5QGX2_9ASCO</name>
<proteinExistence type="predicted"/>
<dbReference type="EMBL" id="JAGSYN010000082">
    <property type="protein sequence ID" value="KAG7664446.1"/>
    <property type="molecule type" value="Genomic_DNA"/>
</dbReference>
<comment type="caution">
    <text evidence="1">The sequence shown here is derived from an EMBL/GenBank/DDBJ whole genome shotgun (WGS) entry which is preliminary data.</text>
</comment>
<organism evidence="1 2">
    <name type="scientific">[Candida] subhashii</name>
    <dbReference type="NCBI Taxonomy" id="561895"/>
    <lineage>
        <taxon>Eukaryota</taxon>
        <taxon>Fungi</taxon>
        <taxon>Dikarya</taxon>
        <taxon>Ascomycota</taxon>
        <taxon>Saccharomycotina</taxon>
        <taxon>Pichiomycetes</taxon>
        <taxon>Debaryomycetaceae</taxon>
        <taxon>Spathaspora</taxon>
    </lineage>
</organism>
<dbReference type="Proteomes" id="UP000694255">
    <property type="component" value="Unassembled WGS sequence"/>
</dbReference>
<protein>
    <submittedName>
        <fullName evidence="1">ATF1</fullName>
    </submittedName>
</protein>
<keyword evidence="2" id="KW-1185">Reference proteome</keyword>
<dbReference type="InterPro" id="IPR052058">
    <property type="entry name" value="Alcohol_O-acetyltransferase"/>
</dbReference>
<evidence type="ECO:0000313" key="2">
    <source>
        <dbReference type="Proteomes" id="UP000694255"/>
    </source>
</evidence>
<dbReference type="RefSeq" id="XP_049264678.1">
    <property type="nucleotide sequence ID" value="XM_049405707.1"/>
</dbReference>
<dbReference type="OrthoDB" id="2150604at2759"/>
<sequence>MTTDPLVPDVITSRPLGIMETFFRCRTACGFYKNFQVTSTYNQDLQNNLDLLYKALRKTLIDYAILATNIKYDNQLGTYVYSPINNVKYGDILSIEQNDEEYLDDKQFVTEKFMKKVNDITFTLYTNEILFKLILVDKNQLCFVVEHTIADGLVGNYFHEILVENLAYCDQQNNTQEYLENYGPTPDKITFDSCIFDFESDKQYIKYSLPPPIDPFLEDIDLDHTYNNPNFHEKVTPKGQTKWKGRFPESSPTFTASFKLINFTPSQTRQIIQKCKSENVTLTSYLEVIQAISLRHIYPPNQYMSIKVAMTLRRHYDPTKAPVEYQKVLTTPTYKNMGNSPHMGFAENIPKLSTTLDWDYVRKINTNLFNSARNTRALHILKPFRDNHDPKSDNPEIFEGKIGKPMDDSVKISNLGYINVPEYPGDAGRMWTIENMVFAQDMAFYAADFMLNCISTPKGGMNLVLSYLERPEMRDGEDMERVVEELRVNMLKYAE</sequence>